<reference evidence="1 2" key="1">
    <citation type="submission" date="2021-05" db="EMBL/GenBank/DDBJ databases">
        <authorList>
            <person name="Zahm M."/>
            <person name="Klopp C."/>
            <person name="Cabau C."/>
            <person name="Kuhl H."/>
            <person name="Suciu R."/>
            <person name="Ciorpac M."/>
            <person name="Holostenco D."/>
            <person name="Gessner J."/>
            <person name="Wuertz S."/>
            <person name="Hohne C."/>
            <person name="Stock M."/>
            <person name="Gislard M."/>
            <person name="Lluch J."/>
            <person name="Milhes M."/>
            <person name="Lampietro C."/>
            <person name="Lopez Roques C."/>
            <person name="Donnadieu C."/>
            <person name="Du K."/>
            <person name="Schartl M."/>
            <person name="Guiguen Y."/>
        </authorList>
    </citation>
    <scope>NUCLEOTIDE SEQUENCE [LARGE SCALE GENOMIC DNA]</scope>
    <source>
        <strain evidence="1">Hh-F2</strain>
        <tissue evidence="1">Blood</tissue>
    </source>
</reference>
<gene>
    <name evidence="1" type="ORF">HHUSO_G32485</name>
</gene>
<evidence type="ECO:0000313" key="2">
    <source>
        <dbReference type="Proteomes" id="UP001369086"/>
    </source>
</evidence>
<protein>
    <submittedName>
        <fullName evidence="1">Uncharacterized protein</fullName>
    </submittedName>
</protein>
<sequence length="336" mass="38321">MLCAWVSSYPRYFLKNVDNPGQLDQMSFMIGLTPDQCKGNSPVQYLEKGKEQQPRVTKSVQDFNTPLSANYIAVRPDPGVYCSEFKILKNPTDGWDLPPGQEPEPMTGAEWLGGKLEQTLQGGGCVVFYTTNSPCLKHCFSDKCDRKIDEPLSQKPFSLWRKASNVHMYFTYTQLFDGDDMTLVQKGFSNLRNLGFTIEKCPYQLQLSCPDCKAVTACTDCLSKTTFCNNCKDKMRKCQNCKSVDYQKTCNDCTEFKGKCTCDNIPKVKQLKCRDCLNHRNDCLKCQKVYCDNCSKVQSECLSCEYARELACKSCRSRHLDCYNCLNQRIECQVEN</sequence>
<dbReference type="EMBL" id="JAHFZB010000040">
    <property type="protein sequence ID" value="KAK6469097.1"/>
    <property type="molecule type" value="Genomic_DNA"/>
</dbReference>
<dbReference type="Proteomes" id="UP001369086">
    <property type="component" value="Unassembled WGS sequence"/>
</dbReference>
<accession>A0ABR0Y8X3</accession>
<proteinExistence type="predicted"/>
<keyword evidence="2" id="KW-1185">Reference proteome</keyword>
<comment type="caution">
    <text evidence="1">The sequence shown here is derived from an EMBL/GenBank/DDBJ whole genome shotgun (WGS) entry which is preliminary data.</text>
</comment>
<organism evidence="1 2">
    <name type="scientific">Huso huso</name>
    <name type="common">Beluga</name>
    <name type="synonym">Acipenser huso</name>
    <dbReference type="NCBI Taxonomy" id="61971"/>
    <lineage>
        <taxon>Eukaryota</taxon>
        <taxon>Metazoa</taxon>
        <taxon>Chordata</taxon>
        <taxon>Craniata</taxon>
        <taxon>Vertebrata</taxon>
        <taxon>Euteleostomi</taxon>
        <taxon>Actinopterygii</taxon>
        <taxon>Chondrostei</taxon>
        <taxon>Acipenseriformes</taxon>
        <taxon>Acipenseridae</taxon>
        <taxon>Huso</taxon>
    </lineage>
</organism>
<evidence type="ECO:0000313" key="1">
    <source>
        <dbReference type="EMBL" id="KAK6469097.1"/>
    </source>
</evidence>
<name>A0ABR0Y8X3_HUSHU</name>